<dbReference type="EMBL" id="JBHSJC010000001">
    <property type="protein sequence ID" value="MFC4828403.1"/>
    <property type="molecule type" value="Genomic_DNA"/>
</dbReference>
<proteinExistence type="predicted"/>
<gene>
    <name evidence="2" type="ORF">ACFPER_06360</name>
</gene>
<dbReference type="Proteomes" id="UP001595960">
    <property type="component" value="Unassembled WGS sequence"/>
</dbReference>
<dbReference type="InterPro" id="IPR000182">
    <property type="entry name" value="GNAT_dom"/>
</dbReference>
<dbReference type="RefSeq" id="WP_204391477.1">
    <property type="nucleotide sequence ID" value="NZ_JAFBBW010000001.1"/>
</dbReference>
<protein>
    <submittedName>
        <fullName evidence="2">GNAT family N-acetyltransferase</fullName>
    </submittedName>
</protein>
<organism evidence="2 3">
    <name type="scientific">Agromyces aurantiacus</name>
    <dbReference type="NCBI Taxonomy" id="165814"/>
    <lineage>
        <taxon>Bacteria</taxon>
        <taxon>Bacillati</taxon>
        <taxon>Actinomycetota</taxon>
        <taxon>Actinomycetes</taxon>
        <taxon>Micrococcales</taxon>
        <taxon>Microbacteriaceae</taxon>
        <taxon>Agromyces</taxon>
    </lineage>
</organism>
<dbReference type="InterPro" id="IPR013653">
    <property type="entry name" value="GCN5-like_dom"/>
</dbReference>
<evidence type="ECO:0000313" key="2">
    <source>
        <dbReference type="EMBL" id="MFC4828403.1"/>
    </source>
</evidence>
<evidence type="ECO:0000313" key="3">
    <source>
        <dbReference type="Proteomes" id="UP001595960"/>
    </source>
</evidence>
<evidence type="ECO:0000259" key="1">
    <source>
        <dbReference type="PROSITE" id="PS51186"/>
    </source>
</evidence>
<sequence length="229" mass="24145">MTRHPLDRPAWAALAGGQRRFAVGGDLALRFDPLVGPFAAADRDDADSAQALSALAREHGWIALLQVGPAPAPPGTVERLRGPGVQMVLDRLVPVAAPEGVEIVELGEADASAMLELATLTEPGPFAARTFELGGFVGVRDADGTLIAMAGERMRPPGFAELSGVCTRPEHRGRGLAASLSTAVAQRILDRGEQPFLHVYARNAGAIAVYRRLGFVHRADVEYVALDAA</sequence>
<dbReference type="Gene3D" id="3.40.630.30">
    <property type="match status" value="1"/>
</dbReference>
<dbReference type="PROSITE" id="PS51186">
    <property type="entry name" value="GNAT"/>
    <property type="match status" value="1"/>
</dbReference>
<dbReference type="CDD" id="cd04301">
    <property type="entry name" value="NAT_SF"/>
    <property type="match status" value="1"/>
</dbReference>
<dbReference type="InterPro" id="IPR016181">
    <property type="entry name" value="Acyl_CoA_acyltransferase"/>
</dbReference>
<name>A0ABV9R4Y9_9MICO</name>
<dbReference type="SUPFAM" id="SSF55729">
    <property type="entry name" value="Acyl-CoA N-acyltransferases (Nat)"/>
    <property type="match status" value="1"/>
</dbReference>
<feature type="domain" description="N-acetyltransferase" evidence="1">
    <location>
        <begin position="101"/>
        <end position="229"/>
    </location>
</feature>
<comment type="caution">
    <text evidence="2">The sequence shown here is derived from an EMBL/GenBank/DDBJ whole genome shotgun (WGS) entry which is preliminary data.</text>
</comment>
<keyword evidence="3" id="KW-1185">Reference proteome</keyword>
<reference evidence="3" key="1">
    <citation type="journal article" date="2019" name="Int. J. Syst. Evol. Microbiol.">
        <title>The Global Catalogue of Microorganisms (GCM) 10K type strain sequencing project: providing services to taxonomists for standard genome sequencing and annotation.</title>
        <authorList>
            <consortium name="The Broad Institute Genomics Platform"/>
            <consortium name="The Broad Institute Genome Sequencing Center for Infectious Disease"/>
            <person name="Wu L."/>
            <person name="Ma J."/>
        </authorList>
    </citation>
    <scope>NUCLEOTIDE SEQUENCE [LARGE SCALE GENOMIC DNA]</scope>
    <source>
        <strain evidence="3">CGMCC 1.12192</strain>
    </source>
</reference>
<dbReference type="Pfam" id="PF08445">
    <property type="entry name" value="FR47"/>
    <property type="match status" value="1"/>
</dbReference>
<accession>A0ABV9R4Y9</accession>